<evidence type="ECO:0000313" key="1">
    <source>
        <dbReference type="EMBL" id="CAK7324737.1"/>
    </source>
</evidence>
<evidence type="ECO:0000313" key="2">
    <source>
        <dbReference type="Proteomes" id="UP001314170"/>
    </source>
</evidence>
<feature type="non-terminal residue" evidence="1">
    <location>
        <position position="1"/>
    </location>
</feature>
<name>A0AAV1QSL2_9ROSI</name>
<sequence>LYIRASSAALGVDLKTLEYTLDKKYIAWVENQNGCKILVIRSDNKKEYIFDIFNKFCEQ</sequence>
<organism evidence="1 2">
    <name type="scientific">Dovyalis caffra</name>
    <dbReference type="NCBI Taxonomy" id="77055"/>
    <lineage>
        <taxon>Eukaryota</taxon>
        <taxon>Viridiplantae</taxon>
        <taxon>Streptophyta</taxon>
        <taxon>Embryophyta</taxon>
        <taxon>Tracheophyta</taxon>
        <taxon>Spermatophyta</taxon>
        <taxon>Magnoliopsida</taxon>
        <taxon>eudicotyledons</taxon>
        <taxon>Gunneridae</taxon>
        <taxon>Pentapetalae</taxon>
        <taxon>rosids</taxon>
        <taxon>fabids</taxon>
        <taxon>Malpighiales</taxon>
        <taxon>Salicaceae</taxon>
        <taxon>Flacourtieae</taxon>
        <taxon>Dovyalis</taxon>
    </lineage>
</organism>
<reference evidence="1 2" key="1">
    <citation type="submission" date="2024-01" db="EMBL/GenBank/DDBJ databases">
        <authorList>
            <person name="Waweru B."/>
        </authorList>
    </citation>
    <scope>NUCLEOTIDE SEQUENCE [LARGE SCALE GENOMIC DNA]</scope>
</reference>
<protein>
    <submittedName>
        <fullName evidence="1">Uncharacterized protein</fullName>
    </submittedName>
</protein>
<gene>
    <name evidence="1" type="ORF">DCAF_LOCUS2403</name>
</gene>
<accession>A0AAV1QSL2</accession>
<dbReference type="EMBL" id="CAWUPB010000615">
    <property type="protein sequence ID" value="CAK7324737.1"/>
    <property type="molecule type" value="Genomic_DNA"/>
</dbReference>
<dbReference type="AlphaFoldDB" id="A0AAV1QSL2"/>
<comment type="caution">
    <text evidence="1">The sequence shown here is derived from an EMBL/GenBank/DDBJ whole genome shotgun (WGS) entry which is preliminary data.</text>
</comment>
<keyword evidence="2" id="KW-1185">Reference proteome</keyword>
<feature type="non-terminal residue" evidence="1">
    <location>
        <position position="59"/>
    </location>
</feature>
<dbReference type="Proteomes" id="UP001314170">
    <property type="component" value="Unassembled WGS sequence"/>
</dbReference>
<proteinExistence type="predicted"/>